<protein>
    <submittedName>
        <fullName evidence="1">Uncharacterized protein</fullName>
    </submittedName>
</protein>
<organism evidence="1">
    <name type="scientific">hydrothermal vent metagenome</name>
    <dbReference type="NCBI Taxonomy" id="652676"/>
    <lineage>
        <taxon>unclassified sequences</taxon>
        <taxon>metagenomes</taxon>
        <taxon>ecological metagenomes</taxon>
    </lineage>
</organism>
<dbReference type="AlphaFoldDB" id="A0A1W1BQW1"/>
<accession>A0A1W1BQW1</accession>
<dbReference type="EMBL" id="FPHD01000033">
    <property type="protein sequence ID" value="SFV55896.1"/>
    <property type="molecule type" value="Genomic_DNA"/>
</dbReference>
<gene>
    <name evidence="1" type="ORF">MNB_SV-8-1158</name>
</gene>
<name>A0A1W1BQW1_9ZZZZ</name>
<evidence type="ECO:0000313" key="1">
    <source>
        <dbReference type="EMBL" id="SFV55896.1"/>
    </source>
</evidence>
<sequence length="41" mass="4735">MFDRGVTPTELLEEGFSGKALGEELERRTEQKIKELKEKVL</sequence>
<reference evidence="1" key="1">
    <citation type="submission" date="2016-10" db="EMBL/GenBank/DDBJ databases">
        <authorList>
            <person name="de Groot N.N."/>
        </authorList>
    </citation>
    <scope>NUCLEOTIDE SEQUENCE</scope>
</reference>
<proteinExistence type="predicted"/>